<dbReference type="Pfam" id="PF14117">
    <property type="entry name" value="DUF4287"/>
    <property type="match status" value="1"/>
</dbReference>
<dbReference type="Proteomes" id="UP000324513">
    <property type="component" value="Unassembled WGS sequence"/>
</dbReference>
<dbReference type="EMBL" id="VNHK01000006">
    <property type="protein sequence ID" value="TYO91897.1"/>
    <property type="molecule type" value="Genomic_DNA"/>
</dbReference>
<comment type="caution">
    <text evidence="1">The sequence shown here is derived from an EMBL/GenBank/DDBJ whole genome shotgun (WGS) entry which is preliminary data.</text>
</comment>
<evidence type="ECO:0000313" key="2">
    <source>
        <dbReference type="Proteomes" id="UP000324513"/>
    </source>
</evidence>
<gene>
    <name evidence="1" type="ORF">LX74_02148</name>
</gene>
<keyword evidence="2" id="KW-1185">Reference proteome</keyword>
<accession>A0ABY3NFX7</accession>
<name>A0ABY3NFX7_ELIMR</name>
<proteinExistence type="predicted"/>
<evidence type="ECO:0000313" key="1">
    <source>
        <dbReference type="EMBL" id="TYO91897.1"/>
    </source>
</evidence>
<organism evidence="1 2">
    <name type="scientific">Elizabethkingia miricola</name>
    <name type="common">Chryseobacterium miricola</name>
    <dbReference type="NCBI Taxonomy" id="172045"/>
    <lineage>
        <taxon>Bacteria</taxon>
        <taxon>Pseudomonadati</taxon>
        <taxon>Bacteroidota</taxon>
        <taxon>Flavobacteriia</taxon>
        <taxon>Flavobacteriales</taxon>
        <taxon>Weeksellaceae</taxon>
        <taxon>Elizabethkingia</taxon>
    </lineage>
</organism>
<dbReference type="InterPro" id="IPR025629">
    <property type="entry name" value="DUF4287"/>
</dbReference>
<protein>
    <submittedName>
        <fullName evidence="1">Uncharacterized protein DUF4287</fullName>
    </submittedName>
</protein>
<reference evidence="1 2" key="1">
    <citation type="submission" date="2019-07" db="EMBL/GenBank/DDBJ databases">
        <title>Genomic Encyclopedia of Archaeal and Bacterial Type Strains, Phase II (KMG-II): from individual species to whole genera.</title>
        <authorList>
            <person name="Goeker M."/>
        </authorList>
    </citation>
    <scope>NUCLEOTIDE SEQUENCE [LARGE SCALE GENOMIC DNA]</scope>
    <source>
        <strain evidence="1 2">DSM 14571</strain>
    </source>
</reference>
<sequence length="88" mass="10183">MILENIIKSINQNKINMSFQTYIKNIEEKTEKSRSDFEKLAAEKGFTEDGKIKKGIKATEIINWLKEDFELGHGHATAMYAYINGKRE</sequence>